<reference evidence="3" key="2">
    <citation type="journal article" date="2023" name="Science">
        <title>Genomic signatures of disease resistance in endangered staghorn corals.</title>
        <authorList>
            <person name="Vollmer S.V."/>
            <person name="Selwyn J.D."/>
            <person name="Despard B.A."/>
            <person name="Roesel C.L."/>
        </authorList>
    </citation>
    <scope>NUCLEOTIDE SEQUENCE</scope>
    <source>
        <strain evidence="3">K2</strain>
    </source>
</reference>
<comment type="caution">
    <text evidence="3">The sequence shown here is derived from an EMBL/GenBank/DDBJ whole genome shotgun (WGS) entry which is preliminary data.</text>
</comment>
<accession>A0AAD9PQ34</accession>
<keyword evidence="1" id="KW-0863">Zinc-finger</keyword>
<dbReference type="InterPro" id="IPR001878">
    <property type="entry name" value="Znf_CCHC"/>
</dbReference>
<feature type="domain" description="CCHC-type" evidence="2">
    <location>
        <begin position="14"/>
        <end position="27"/>
    </location>
</feature>
<dbReference type="InterPro" id="IPR036875">
    <property type="entry name" value="Znf_CCHC_sf"/>
</dbReference>
<protein>
    <recommendedName>
        <fullName evidence="2">CCHC-type domain-containing protein</fullName>
    </recommendedName>
</protein>
<dbReference type="Pfam" id="PF00098">
    <property type="entry name" value="zf-CCHC"/>
    <property type="match status" value="1"/>
</dbReference>
<dbReference type="PROSITE" id="PS50158">
    <property type="entry name" value="ZF_CCHC"/>
    <property type="match status" value="1"/>
</dbReference>
<dbReference type="GO" id="GO:0003676">
    <property type="term" value="F:nucleic acid binding"/>
    <property type="evidence" value="ECO:0007669"/>
    <property type="project" value="InterPro"/>
</dbReference>
<dbReference type="GO" id="GO:0008270">
    <property type="term" value="F:zinc ion binding"/>
    <property type="evidence" value="ECO:0007669"/>
    <property type="project" value="UniProtKB-KW"/>
</dbReference>
<keyword evidence="4" id="KW-1185">Reference proteome</keyword>
<proteinExistence type="predicted"/>
<dbReference type="Proteomes" id="UP001249851">
    <property type="component" value="Unassembled WGS sequence"/>
</dbReference>
<dbReference type="EMBL" id="JARQWQ010000262">
    <property type="protein sequence ID" value="KAK2546835.1"/>
    <property type="molecule type" value="Genomic_DNA"/>
</dbReference>
<gene>
    <name evidence="3" type="ORF">P5673_033437</name>
</gene>
<dbReference type="SMART" id="SM00343">
    <property type="entry name" value="ZnF_C2HC"/>
    <property type="match status" value="2"/>
</dbReference>
<evidence type="ECO:0000313" key="3">
    <source>
        <dbReference type="EMBL" id="KAK2546835.1"/>
    </source>
</evidence>
<evidence type="ECO:0000256" key="1">
    <source>
        <dbReference type="PROSITE-ProRule" id="PRU00047"/>
    </source>
</evidence>
<feature type="non-terminal residue" evidence="3">
    <location>
        <position position="241"/>
    </location>
</feature>
<evidence type="ECO:0000259" key="2">
    <source>
        <dbReference type="PROSITE" id="PS50158"/>
    </source>
</evidence>
<feature type="non-terminal residue" evidence="3">
    <location>
        <position position="1"/>
    </location>
</feature>
<dbReference type="AlphaFoldDB" id="A0AAD9PQ34"/>
<dbReference type="SUPFAM" id="SSF57756">
    <property type="entry name" value="Retrovirus zinc finger-like domains"/>
    <property type="match status" value="1"/>
</dbReference>
<keyword evidence="1" id="KW-0479">Metal-binding</keyword>
<keyword evidence="1" id="KW-0862">Zinc</keyword>
<name>A0AAD9PQ34_ACRCE</name>
<organism evidence="3 4">
    <name type="scientific">Acropora cervicornis</name>
    <name type="common">Staghorn coral</name>
    <dbReference type="NCBI Taxonomy" id="6130"/>
    <lineage>
        <taxon>Eukaryota</taxon>
        <taxon>Metazoa</taxon>
        <taxon>Cnidaria</taxon>
        <taxon>Anthozoa</taxon>
        <taxon>Hexacorallia</taxon>
        <taxon>Scleractinia</taxon>
        <taxon>Astrocoeniina</taxon>
        <taxon>Acroporidae</taxon>
        <taxon>Acropora</taxon>
    </lineage>
</organism>
<evidence type="ECO:0000313" key="4">
    <source>
        <dbReference type="Proteomes" id="UP001249851"/>
    </source>
</evidence>
<reference evidence="3" key="1">
    <citation type="journal article" date="2023" name="G3 (Bethesda)">
        <title>Whole genome assembly and annotation of the endangered Caribbean coral Acropora cervicornis.</title>
        <authorList>
            <person name="Selwyn J.D."/>
            <person name="Vollmer S.V."/>
        </authorList>
    </citation>
    <scope>NUCLEOTIDE SEQUENCE</scope>
    <source>
        <strain evidence="3">K2</strain>
    </source>
</reference>
<sequence>RLKPNRSGGESKSRCYNCNRTGHFARDSSCPARGQNCNECGAKGHFSACCKAKEKRPAKGTKKDNVNRVSGKIVSPSERNDYAFVVRHKYGSEGEVSLKVGGVRVEGVLIDSGASCNLIDYKTWSYLKQNRVVCQSAQSEKKIFAYGQKEPIDVAGTFTTEIVCEANGETCVDEFTVIKGDGRPLLGKRTAEQLDVLRRGATNSSLAPGDKVLLRNTKASGKLTPNFESTPYTVLTKEGNE</sequence>
<dbReference type="Gene3D" id="4.10.60.10">
    <property type="entry name" value="Zinc finger, CCHC-type"/>
    <property type="match status" value="1"/>
</dbReference>